<dbReference type="GeneID" id="68293539"/>
<sequence>MGSMGTPTPTLPFRLDGKVALVTGSGRGIGAAIAVELAIRGAKVVVNYSRAKGPAEKIVQEIKALGSEAIAIQADVSNVSETVRLFDEAVKHFGKIDIVSSNAGVVSFGHLEEVTEEEFDRVFTLNTRGQFFVAREAYKHLSSGGRIILTSSNTAQGFNVPNHSLYSGSKGAIEVFVPILAKDCGRKGITVNAVAPGGTVTDMFHDVAHHYIPGGEKMSMEQLKAAAAGASPLKRCGYPLDVARVVCFLASDEAEWINGKSLGVDGGAA</sequence>
<dbReference type="OrthoDB" id="47007at2759"/>
<keyword evidence="3" id="KW-0560">Oxidoreductase</keyword>
<accession>A0A9P3FJF5</accession>
<dbReference type="PRINTS" id="PR00081">
    <property type="entry name" value="GDHRDH"/>
</dbReference>
<dbReference type="EMBL" id="BOLY01000005">
    <property type="protein sequence ID" value="GIZ44775.1"/>
    <property type="molecule type" value="Genomic_DNA"/>
</dbReference>
<evidence type="ECO:0000256" key="3">
    <source>
        <dbReference type="ARBA" id="ARBA00023002"/>
    </source>
</evidence>
<dbReference type="CDD" id="cd05362">
    <property type="entry name" value="THN_reductase-like_SDR_c"/>
    <property type="match status" value="1"/>
</dbReference>
<proteinExistence type="inferred from homology"/>
<name>A0A9P3FJF5_9PEZI</name>
<dbReference type="InterPro" id="IPR020904">
    <property type="entry name" value="Sc_DH/Rdtase_CS"/>
</dbReference>
<evidence type="ECO:0000256" key="2">
    <source>
        <dbReference type="ARBA" id="ARBA00022857"/>
    </source>
</evidence>
<dbReference type="InterPro" id="IPR002347">
    <property type="entry name" value="SDR_fam"/>
</dbReference>
<evidence type="ECO:0000313" key="5">
    <source>
        <dbReference type="EMBL" id="GIZ44775.1"/>
    </source>
</evidence>
<feature type="domain" description="Ketoreductase" evidence="4">
    <location>
        <begin position="18"/>
        <end position="203"/>
    </location>
</feature>
<dbReference type="InterPro" id="IPR057326">
    <property type="entry name" value="KR_dom"/>
</dbReference>
<dbReference type="FunFam" id="3.40.50.720:FF:000084">
    <property type="entry name" value="Short-chain dehydrogenase reductase"/>
    <property type="match status" value="1"/>
</dbReference>
<dbReference type="AlphaFoldDB" id="A0A9P3FJF5"/>
<dbReference type="SMART" id="SM00822">
    <property type="entry name" value="PKS_KR"/>
    <property type="match status" value="1"/>
</dbReference>
<dbReference type="Gene3D" id="3.40.50.720">
    <property type="entry name" value="NAD(P)-binding Rossmann-like Domain"/>
    <property type="match status" value="1"/>
</dbReference>
<dbReference type="SUPFAM" id="SSF51735">
    <property type="entry name" value="NAD(P)-binding Rossmann-fold domains"/>
    <property type="match status" value="1"/>
</dbReference>
<dbReference type="Proteomes" id="UP000825890">
    <property type="component" value="Unassembled WGS sequence"/>
</dbReference>
<reference evidence="5 6" key="1">
    <citation type="submission" date="2021-01" db="EMBL/GenBank/DDBJ databases">
        <title>Cercospora kikuchii MAFF 305040 whole genome shotgun sequence.</title>
        <authorList>
            <person name="Kashiwa T."/>
            <person name="Suzuki T."/>
        </authorList>
    </citation>
    <scope>NUCLEOTIDE SEQUENCE [LARGE SCALE GENOMIC DNA]</scope>
    <source>
        <strain evidence="5 6">MAFF 305040</strain>
    </source>
</reference>
<keyword evidence="2" id="KW-0521">NADP</keyword>
<evidence type="ECO:0000313" key="6">
    <source>
        <dbReference type="Proteomes" id="UP000825890"/>
    </source>
</evidence>
<gene>
    <name evidence="5" type="ORF">CKM354_000796400</name>
</gene>
<keyword evidence="6" id="KW-1185">Reference proteome</keyword>
<protein>
    <recommendedName>
        <fullName evidence="4">Ketoreductase domain-containing protein</fullName>
    </recommendedName>
</protein>
<organism evidence="5 6">
    <name type="scientific">Cercospora kikuchii</name>
    <dbReference type="NCBI Taxonomy" id="84275"/>
    <lineage>
        <taxon>Eukaryota</taxon>
        <taxon>Fungi</taxon>
        <taxon>Dikarya</taxon>
        <taxon>Ascomycota</taxon>
        <taxon>Pezizomycotina</taxon>
        <taxon>Dothideomycetes</taxon>
        <taxon>Dothideomycetidae</taxon>
        <taxon>Mycosphaerellales</taxon>
        <taxon>Mycosphaerellaceae</taxon>
        <taxon>Cercospora</taxon>
    </lineage>
</organism>
<dbReference type="PANTHER" id="PTHR48107">
    <property type="entry name" value="NADPH-DEPENDENT ALDEHYDE REDUCTASE-LIKE PROTEIN, CHLOROPLASTIC-RELATED"/>
    <property type="match status" value="1"/>
</dbReference>
<comment type="caution">
    <text evidence="5">The sequence shown here is derived from an EMBL/GenBank/DDBJ whole genome shotgun (WGS) entry which is preliminary data.</text>
</comment>
<dbReference type="Pfam" id="PF13561">
    <property type="entry name" value="adh_short_C2"/>
    <property type="match status" value="1"/>
</dbReference>
<dbReference type="GO" id="GO:0016614">
    <property type="term" value="F:oxidoreductase activity, acting on CH-OH group of donors"/>
    <property type="evidence" value="ECO:0007669"/>
    <property type="project" value="UniProtKB-ARBA"/>
</dbReference>
<comment type="similarity">
    <text evidence="1">Belongs to the short-chain dehydrogenases/reductases (SDR) family.</text>
</comment>
<dbReference type="RefSeq" id="XP_044659262.1">
    <property type="nucleotide sequence ID" value="XM_044803327.1"/>
</dbReference>
<dbReference type="PRINTS" id="PR00080">
    <property type="entry name" value="SDRFAMILY"/>
</dbReference>
<dbReference type="PROSITE" id="PS00061">
    <property type="entry name" value="ADH_SHORT"/>
    <property type="match status" value="1"/>
</dbReference>
<evidence type="ECO:0000259" key="4">
    <source>
        <dbReference type="SMART" id="SM00822"/>
    </source>
</evidence>
<dbReference type="PANTHER" id="PTHR48107:SF7">
    <property type="entry name" value="RE15974P"/>
    <property type="match status" value="1"/>
</dbReference>
<evidence type="ECO:0000256" key="1">
    <source>
        <dbReference type="ARBA" id="ARBA00006484"/>
    </source>
</evidence>
<dbReference type="InterPro" id="IPR036291">
    <property type="entry name" value="NAD(P)-bd_dom_sf"/>
</dbReference>